<name>A0AAJ6NWB7_9CYAN</name>
<dbReference type="PANTHER" id="PTHR22916:SF3">
    <property type="entry name" value="UDP-GLCNAC:BETAGAL BETA-1,3-N-ACETYLGLUCOSAMINYLTRANSFERASE-LIKE PROTEIN 1"/>
    <property type="match status" value="1"/>
</dbReference>
<keyword evidence="2" id="KW-0328">Glycosyltransferase</keyword>
<dbReference type="InterPro" id="IPR029044">
    <property type="entry name" value="Nucleotide-diphossugar_trans"/>
</dbReference>
<dbReference type="Gene3D" id="3.90.550.10">
    <property type="entry name" value="Spore Coat Polysaccharide Biosynthesis Protein SpsA, Chain A"/>
    <property type="match status" value="1"/>
</dbReference>
<keyword evidence="2" id="KW-0808">Transferase</keyword>
<feature type="domain" description="Glycosyltransferase 2-like" evidence="1">
    <location>
        <begin position="23"/>
        <end position="187"/>
    </location>
</feature>
<reference evidence="2 3" key="1">
    <citation type="journal article" date="2023" name="Limnol Oceanogr Lett">
        <title>Environmental adaptations by the intertidal Antarctic cyanobacterium Halotia branconii CENA392 as revealed using long-read genome sequencing.</title>
        <authorList>
            <person name="Dextro R.B."/>
            <person name="Delbaje E."/>
            <person name="Freitas P.N.N."/>
            <person name="Geraldes V."/>
            <person name="Pinto E."/>
            <person name="Long P.F."/>
            <person name="Fiore M.F."/>
        </authorList>
    </citation>
    <scope>NUCLEOTIDE SEQUENCE [LARGE SCALE GENOMIC DNA]</scope>
    <source>
        <strain evidence="2 3">CENA392</strain>
    </source>
</reference>
<dbReference type="RefSeq" id="WP_281484842.1">
    <property type="nucleotide sequence ID" value="NZ_CP124543.1"/>
</dbReference>
<evidence type="ECO:0000259" key="1">
    <source>
        <dbReference type="Pfam" id="PF00535"/>
    </source>
</evidence>
<gene>
    <name evidence="2" type="ORF">QI031_09005</name>
</gene>
<proteinExistence type="predicted"/>
<protein>
    <submittedName>
        <fullName evidence="2">Glycosyltransferase</fullName>
        <ecNumber evidence="2">2.4.-.-</ecNumber>
    </submittedName>
</protein>
<dbReference type="KEGG" id="hbq:QI031_09005"/>
<sequence length="319" mass="36400">MINSNKSANLEKSSMLSDTPVVSIIIGNYNYERFVGQAIDSVLKQTYQNIEVIVVDDGSKDKSREVISQYGDLIVPIFKENGGQPSNYNAGFAQSTGEIICFLDSDDMFVPDKIEKVVKTFKSSEEIGWCFHSMQLIDEDNNTLPITNTPNYVTRECDFRPLISAGRIPPHIPPCSGLCFRRSLLDKILPMPAPKIITNNDYYVKFMAVGLSKGFILSDALTLQKIHSNNAATLRKDRQDQKARKFMYTALWVKQKFPKFYKFANKLMAVGMGFQWQSGNKDSINEKTINDYLFSISNREKLNIYSRAIYYYFRSLIKV</sequence>
<dbReference type="InterPro" id="IPR001173">
    <property type="entry name" value="Glyco_trans_2-like"/>
</dbReference>
<evidence type="ECO:0000313" key="2">
    <source>
        <dbReference type="EMBL" id="WGV27603.1"/>
    </source>
</evidence>
<dbReference type="EC" id="2.4.-.-" evidence="2"/>
<dbReference type="GO" id="GO:0016758">
    <property type="term" value="F:hexosyltransferase activity"/>
    <property type="evidence" value="ECO:0007669"/>
    <property type="project" value="UniProtKB-ARBA"/>
</dbReference>
<organism evidence="2 3">
    <name type="scientific">Halotia branconii CENA392</name>
    <dbReference type="NCBI Taxonomy" id="1539056"/>
    <lineage>
        <taxon>Bacteria</taxon>
        <taxon>Bacillati</taxon>
        <taxon>Cyanobacteriota</taxon>
        <taxon>Cyanophyceae</taxon>
        <taxon>Nostocales</taxon>
        <taxon>Nodulariaceae</taxon>
        <taxon>Halotia</taxon>
    </lineage>
</organism>
<accession>A0AAJ6NWB7</accession>
<dbReference type="PANTHER" id="PTHR22916">
    <property type="entry name" value="GLYCOSYLTRANSFERASE"/>
    <property type="match status" value="1"/>
</dbReference>
<dbReference type="SUPFAM" id="SSF53448">
    <property type="entry name" value="Nucleotide-diphospho-sugar transferases"/>
    <property type="match status" value="1"/>
</dbReference>
<keyword evidence="3" id="KW-1185">Reference proteome</keyword>
<dbReference type="Pfam" id="PF00535">
    <property type="entry name" value="Glycos_transf_2"/>
    <property type="match status" value="1"/>
</dbReference>
<dbReference type="EMBL" id="CP124543">
    <property type="protein sequence ID" value="WGV27603.1"/>
    <property type="molecule type" value="Genomic_DNA"/>
</dbReference>
<dbReference type="Proteomes" id="UP001223520">
    <property type="component" value="Chromosome"/>
</dbReference>
<evidence type="ECO:0000313" key="3">
    <source>
        <dbReference type="Proteomes" id="UP001223520"/>
    </source>
</evidence>
<dbReference type="AlphaFoldDB" id="A0AAJ6NWB7"/>